<feature type="coiled-coil region" evidence="1">
    <location>
        <begin position="247"/>
        <end position="323"/>
    </location>
</feature>
<keyword evidence="1" id="KW-0175">Coiled coil</keyword>
<dbReference type="eggNOG" id="ENOG502R11J">
    <property type="taxonomic scope" value="Eukaryota"/>
</dbReference>
<organism evidence="3 4">
    <name type="scientific">Caenorhabditis tropicalis</name>
    <dbReference type="NCBI Taxonomy" id="1561998"/>
    <lineage>
        <taxon>Eukaryota</taxon>
        <taxon>Metazoa</taxon>
        <taxon>Ecdysozoa</taxon>
        <taxon>Nematoda</taxon>
        <taxon>Chromadorea</taxon>
        <taxon>Rhabditida</taxon>
        <taxon>Rhabditina</taxon>
        <taxon>Rhabditomorpha</taxon>
        <taxon>Rhabditoidea</taxon>
        <taxon>Rhabditidae</taxon>
        <taxon>Peloderinae</taxon>
        <taxon>Caenorhabditis</taxon>
    </lineage>
</organism>
<evidence type="ECO:0000256" key="1">
    <source>
        <dbReference type="SAM" id="Coils"/>
    </source>
</evidence>
<feature type="transmembrane region" description="Helical" evidence="2">
    <location>
        <begin position="364"/>
        <end position="383"/>
    </location>
</feature>
<evidence type="ECO:0000313" key="3">
    <source>
        <dbReference type="Proteomes" id="UP000095282"/>
    </source>
</evidence>
<name>A0A1I7T275_9PELO</name>
<keyword evidence="2" id="KW-0812">Transmembrane</keyword>
<protein>
    <submittedName>
        <fullName evidence="4">Dynactin domain-containing protein</fullName>
    </submittedName>
</protein>
<keyword evidence="2" id="KW-1133">Transmembrane helix</keyword>
<dbReference type="Proteomes" id="UP000095282">
    <property type="component" value="Unplaced"/>
</dbReference>
<evidence type="ECO:0000313" key="4">
    <source>
        <dbReference type="WBParaSite" id="Csp11.Scaffold475.g1711.t2"/>
    </source>
</evidence>
<feature type="coiled-coil region" evidence="1">
    <location>
        <begin position="131"/>
        <end position="190"/>
    </location>
</feature>
<keyword evidence="2" id="KW-0472">Membrane</keyword>
<dbReference type="WBParaSite" id="Csp11.Scaffold475.g1711.t2">
    <property type="protein sequence ID" value="Csp11.Scaffold475.g1711.t2"/>
    <property type="gene ID" value="Csp11.Scaffold475.g1711"/>
</dbReference>
<proteinExistence type="predicted"/>
<sequence length="384" mass="44616">MKLKLEAEVKAGTLQREYLETLQTQLADMSRNLQLKDEALSELTRAFEEKDCTLKETTEKLKVLQQEIQENIEQEEEAAKRFRNLDTREQELEEMRMEYEAASADLMKHVLDSDVQKSLLQEEFYNLKEYVIQKDEELKTITIEKNQLEDEMRQVKKELEDLSSPRKDRVAQLESRLEVIQVAAKAQQKRLEDDLIKTRDELGLVSKANEELSAQVDDLSKTARLADDLALSLTEKTAKEDDYQNSITELQNFLTTLQEEKKLLQNENAKERAGLVDELIDTKRKLKELLDSTEKQENHLETIKLLEEDLKFTKTALEEYKNRSTAVPSSDQFNSPSQKISERFPNLNPQFCQLIEIVLQDQNATNAAIAIFVYTILIHLYILL</sequence>
<accession>A0A1I7T275</accession>
<keyword evidence="3" id="KW-1185">Reference proteome</keyword>
<feature type="coiled-coil region" evidence="1">
    <location>
        <begin position="19"/>
        <end position="105"/>
    </location>
</feature>
<dbReference type="STRING" id="1561998.A0A1I7T275"/>
<reference evidence="4" key="1">
    <citation type="submission" date="2016-11" db="UniProtKB">
        <authorList>
            <consortium name="WormBaseParasite"/>
        </authorList>
    </citation>
    <scope>IDENTIFICATION</scope>
</reference>
<evidence type="ECO:0000256" key="2">
    <source>
        <dbReference type="SAM" id="Phobius"/>
    </source>
</evidence>
<dbReference type="AlphaFoldDB" id="A0A1I7T275"/>